<reference evidence="1" key="1">
    <citation type="submission" date="2019-08" db="EMBL/GenBank/DDBJ databases">
        <authorList>
            <person name="Kucharzyk K."/>
            <person name="Murdoch R.W."/>
            <person name="Higgins S."/>
            <person name="Loffler F."/>
        </authorList>
    </citation>
    <scope>NUCLEOTIDE SEQUENCE</scope>
</reference>
<comment type="caution">
    <text evidence="1">The sequence shown here is derived from an EMBL/GenBank/DDBJ whole genome shotgun (WGS) entry which is preliminary data.</text>
</comment>
<proteinExistence type="predicted"/>
<protein>
    <submittedName>
        <fullName evidence="1">Uncharacterized protein</fullName>
    </submittedName>
</protein>
<sequence>MKKIKTLKGWGIYQNNIKEVKEYGFEITVLTPDNMEYAYMCSPSDTDMEFDSIEAAEHWIRHY</sequence>
<name>A0A644YKB7_9ZZZZ</name>
<organism evidence="1">
    <name type="scientific">bioreactor metagenome</name>
    <dbReference type="NCBI Taxonomy" id="1076179"/>
    <lineage>
        <taxon>unclassified sequences</taxon>
        <taxon>metagenomes</taxon>
        <taxon>ecological metagenomes</taxon>
    </lineage>
</organism>
<dbReference type="AlphaFoldDB" id="A0A644YKB7"/>
<accession>A0A644YKB7</accession>
<evidence type="ECO:0000313" key="1">
    <source>
        <dbReference type="EMBL" id="MPM26564.1"/>
    </source>
</evidence>
<gene>
    <name evidence="1" type="ORF">SDC9_73068</name>
</gene>
<dbReference type="EMBL" id="VSSQ01004769">
    <property type="protein sequence ID" value="MPM26564.1"/>
    <property type="molecule type" value="Genomic_DNA"/>
</dbReference>